<evidence type="ECO:0000313" key="2">
    <source>
        <dbReference type="EMBL" id="KAL0198289.1"/>
    </source>
</evidence>
<comment type="caution">
    <text evidence="2">The sequence shown here is derived from an EMBL/GenBank/DDBJ whole genome shotgun (WGS) entry which is preliminary data.</text>
</comment>
<sequence length="70" mass="7884">PIKLYEKPMDVKTPTEEESKGKAKKGKEKGYTRNTSIDDRRSGDCDDPDLLDIFSVSTPSPKKPDKNPLF</sequence>
<feature type="compositionally biased region" description="Basic and acidic residues" evidence="1">
    <location>
        <begin position="1"/>
        <end position="21"/>
    </location>
</feature>
<evidence type="ECO:0000313" key="3">
    <source>
        <dbReference type="Proteomes" id="UP001529510"/>
    </source>
</evidence>
<feature type="non-terminal residue" evidence="2">
    <location>
        <position position="70"/>
    </location>
</feature>
<dbReference type="EMBL" id="JAMKFB020000003">
    <property type="protein sequence ID" value="KAL0198289.1"/>
    <property type="molecule type" value="Genomic_DNA"/>
</dbReference>
<feature type="non-terminal residue" evidence="2">
    <location>
        <position position="1"/>
    </location>
</feature>
<dbReference type="Proteomes" id="UP001529510">
    <property type="component" value="Unassembled WGS sequence"/>
</dbReference>
<evidence type="ECO:0000256" key="1">
    <source>
        <dbReference type="SAM" id="MobiDB-lite"/>
    </source>
</evidence>
<protein>
    <submittedName>
        <fullName evidence="2">Uncharacterized protein</fullName>
    </submittedName>
</protein>
<feature type="region of interest" description="Disordered" evidence="1">
    <location>
        <begin position="1"/>
        <end position="70"/>
    </location>
</feature>
<proteinExistence type="predicted"/>
<feature type="compositionally biased region" description="Basic and acidic residues" evidence="1">
    <location>
        <begin position="28"/>
        <end position="44"/>
    </location>
</feature>
<gene>
    <name evidence="2" type="ORF">M9458_006829</name>
</gene>
<dbReference type="AlphaFoldDB" id="A0ABD0RIC1"/>
<organism evidence="2 3">
    <name type="scientific">Cirrhinus mrigala</name>
    <name type="common">Mrigala</name>
    <dbReference type="NCBI Taxonomy" id="683832"/>
    <lineage>
        <taxon>Eukaryota</taxon>
        <taxon>Metazoa</taxon>
        <taxon>Chordata</taxon>
        <taxon>Craniata</taxon>
        <taxon>Vertebrata</taxon>
        <taxon>Euteleostomi</taxon>
        <taxon>Actinopterygii</taxon>
        <taxon>Neopterygii</taxon>
        <taxon>Teleostei</taxon>
        <taxon>Ostariophysi</taxon>
        <taxon>Cypriniformes</taxon>
        <taxon>Cyprinidae</taxon>
        <taxon>Labeoninae</taxon>
        <taxon>Labeonini</taxon>
        <taxon>Cirrhinus</taxon>
    </lineage>
</organism>
<keyword evidence="3" id="KW-1185">Reference proteome</keyword>
<reference evidence="2 3" key="1">
    <citation type="submission" date="2024-05" db="EMBL/GenBank/DDBJ databases">
        <title>Genome sequencing and assembly of Indian major carp, Cirrhinus mrigala (Hamilton, 1822).</title>
        <authorList>
            <person name="Mohindra V."/>
            <person name="Chowdhury L.M."/>
            <person name="Lal K."/>
            <person name="Jena J.K."/>
        </authorList>
    </citation>
    <scope>NUCLEOTIDE SEQUENCE [LARGE SCALE GENOMIC DNA]</scope>
    <source>
        <strain evidence="2">CM1030</strain>
        <tissue evidence="2">Blood</tissue>
    </source>
</reference>
<name>A0ABD0RIC1_CIRMR</name>
<accession>A0ABD0RIC1</accession>